<dbReference type="EMBL" id="LR903245">
    <property type="protein sequence ID" value="CAD7251678.1"/>
    <property type="molecule type" value="Genomic_DNA"/>
</dbReference>
<gene>
    <name evidence="2" type="ORF">DSTB1V02_LOCUS11440</name>
</gene>
<dbReference type="Proteomes" id="UP000677054">
    <property type="component" value="Unassembled WGS sequence"/>
</dbReference>
<reference evidence="2" key="1">
    <citation type="submission" date="2020-11" db="EMBL/GenBank/DDBJ databases">
        <authorList>
            <person name="Tran Van P."/>
        </authorList>
    </citation>
    <scope>NUCLEOTIDE SEQUENCE</scope>
</reference>
<protein>
    <submittedName>
        <fullName evidence="2">Uncharacterized protein</fullName>
    </submittedName>
</protein>
<keyword evidence="3" id="KW-1185">Reference proteome</keyword>
<feature type="region of interest" description="Disordered" evidence="1">
    <location>
        <begin position="114"/>
        <end position="197"/>
    </location>
</feature>
<feature type="compositionally biased region" description="Basic residues" evidence="1">
    <location>
        <begin position="143"/>
        <end position="159"/>
    </location>
</feature>
<dbReference type="EMBL" id="CAJPEV010003728">
    <property type="protein sequence ID" value="CAG0900418.1"/>
    <property type="molecule type" value="Genomic_DNA"/>
</dbReference>
<organism evidence="2">
    <name type="scientific">Darwinula stevensoni</name>
    <dbReference type="NCBI Taxonomy" id="69355"/>
    <lineage>
        <taxon>Eukaryota</taxon>
        <taxon>Metazoa</taxon>
        <taxon>Ecdysozoa</taxon>
        <taxon>Arthropoda</taxon>
        <taxon>Crustacea</taxon>
        <taxon>Oligostraca</taxon>
        <taxon>Ostracoda</taxon>
        <taxon>Podocopa</taxon>
        <taxon>Podocopida</taxon>
        <taxon>Darwinulocopina</taxon>
        <taxon>Darwinuloidea</taxon>
        <taxon>Darwinulidae</taxon>
        <taxon>Darwinula</taxon>
    </lineage>
</organism>
<feature type="compositionally biased region" description="Low complexity" evidence="1">
    <location>
        <begin position="178"/>
        <end position="196"/>
    </location>
</feature>
<sequence>MSADMKMSMALMYETGGREAWDFACWVDRVRRDVTPKVTRAGAASGFIQKDTHFGRKRDLLRAGFVFLALMEYALVNVLLGDGSDSSRALQSGSPPPLQRGCFKSGWSMRLHNSVHQRETDEDSGMPLPAPPPPTPGRSGRLPQHHHHHHHHLHLHHRHIQDDEHFPQHQGSFRAHQLASPAPSLSPSMAPSLVPSQAPSGLAALRRRRAINVDRFSRLEHMRIHF</sequence>
<evidence type="ECO:0000256" key="1">
    <source>
        <dbReference type="SAM" id="MobiDB-lite"/>
    </source>
</evidence>
<evidence type="ECO:0000313" key="3">
    <source>
        <dbReference type="Proteomes" id="UP000677054"/>
    </source>
</evidence>
<evidence type="ECO:0000313" key="2">
    <source>
        <dbReference type="EMBL" id="CAD7251678.1"/>
    </source>
</evidence>
<name>A0A7R9ACW0_9CRUS</name>
<dbReference type="AlphaFoldDB" id="A0A7R9ACW0"/>
<accession>A0A7R9ACW0</accession>
<proteinExistence type="predicted"/>